<evidence type="ECO:0008006" key="4">
    <source>
        <dbReference type="Google" id="ProtNLM"/>
    </source>
</evidence>
<comment type="caution">
    <text evidence="2">The sequence shown here is derived from an EMBL/GenBank/DDBJ whole genome shotgun (WGS) entry which is preliminary data.</text>
</comment>
<keyword evidence="1" id="KW-0472">Membrane</keyword>
<sequence>MPVLARRSADAPPVLSPQHIAGIVLCAVLVLSVAVWLALRRCRARAQARREKTRVAAFTPVRGVYRESDPEKNVQATGGNTFSRAQLTPSVVLPDKVLARPTTHDAAHAHDAIVDFHRQSGTSPKPFSFALAAPASAAANRARPASRASPSPRSSWIRHSTASLASTRFSVLSSAASSVDTTPTAGAPRKVRRLFSPVLPDELLLTALGERLTVVHAFDDGWVVVGRASPFPFASAPKSLFNKAPAPGESDVELGVVPAWCFLKPVKGLRAERPVRNTSLGITVQMDVDASGARDDVLSWSNF</sequence>
<name>A0AAD6Y037_9AGAR</name>
<dbReference type="EMBL" id="JARJCN010000001">
    <property type="protein sequence ID" value="KAJ7104231.1"/>
    <property type="molecule type" value="Genomic_DNA"/>
</dbReference>
<gene>
    <name evidence="2" type="ORF">B0H15DRAFT_918828</name>
</gene>
<protein>
    <recommendedName>
        <fullName evidence="4">SH3 domain-containing protein</fullName>
    </recommendedName>
</protein>
<evidence type="ECO:0000313" key="2">
    <source>
        <dbReference type="EMBL" id="KAJ7104231.1"/>
    </source>
</evidence>
<dbReference type="Proteomes" id="UP001222325">
    <property type="component" value="Unassembled WGS sequence"/>
</dbReference>
<reference evidence="2" key="1">
    <citation type="submission" date="2023-03" db="EMBL/GenBank/DDBJ databases">
        <title>Massive genome expansion in bonnet fungi (Mycena s.s.) driven by repeated elements and novel gene families across ecological guilds.</title>
        <authorList>
            <consortium name="Lawrence Berkeley National Laboratory"/>
            <person name="Harder C.B."/>
            <person name="Miyauchi S."/>
            <person name="Viragh M."/>
            <person name="Kuo A."/>
            <person name="Thoen E."/>
            <person name="Andreopoulos B."/>
            <person name="Lu D."/>
            <person name="Skrede I."/>
            <person name="Drula E."/>
            <person name="Henrissat B."/>
            <person name="Morin E."/>
            <person name="Kohler A."/>
            <person name="Barry K."/>
            <person name="LaButti K."/>
            <person name="Morin E."/>
            <person name="Salamov A."/>
            <person name="Lipzen A."/>
            <person name="Mereny Z."/>
            <person name="Hegedus B."/>
            <person name="Baldrian P."/>
            <person name="Stursova M."/>
            <person name="Weitz H."/>
            <person name="Taylor A."/>
            <person name="Grigoriev I.V."/>
            <person name="Nagy L.G."/>
            <person name="Martin F."/>
            <person name="Kauserud H."/>
        </authorList>
    </citation>
    <scope>NUCLEOTIDE SEQUENCE</scope>
    <source>
        <strain evidence="2">CBHHK173m</strain>
    </source>
</reference>
<organism evidence="2 3">
    <name type="scientific">Mycena belliarum</name>
    <dbReference type="NCBI Taxonomy" id="1033014"/>
    <lineage>
        <taxon>Eukaryota</taxon>
        <taxon>Fungi</taxon>
        <taxon>Dikarya</taxon>
        <taxon>Basidiomycota</taxon>
        <taxon>Agaricomycotina</taxon>
        <taxon>Agaricomycetes</taxon>
        <taxon>Agaricomycetidae</taxon>
        <taxon>Agaricales</taxon>
        <taxon>Marasmiineae</taxon>
        <taxon>Mycenaceae</taxon>
        <taxon>Mycena</taxon>
    </lineage>
</organism>
<evidence type="ECO:0000313" key="3">
    <source>
        <dbReference type="Proteomes" id="UP001222325"/>
    </source>
</evidence>
<keyword evidence="1" id="KW-0812">Transmembrane</keyword>
<dbReference type="AlphaFoldDB" id="A0AAD6Y037"/>
<proteinExistence type="predicted"/>
<feature type="transmembrane region" description="Helical" evidence="1">
    <location>
        <begin position="20"/>
        <end position="39"/>
    </location>
</feature>
<keyword evidence="3" id="KW-1185">Reference proteome</keyword>
<evidence type="ECO:0000256" key="1">
    <source>
        <dbReference type="SAM" id="Phobius"/>
    </source>
</evidence>
<accession>A0AAD6Y037</accession>
<keyword evidence="1" id="KW-1133">Transmembrane helix</keyword>